<keyword evidence="3" id="KW-1185">Reference proteome</keyword>
<dbReference type="InParanoid" id="B9SLG7"/>
<gene>
    <name evidence="2" type="ORF">RCOM_0686540</name>
</gene>
<dbReference type="OrthoDB" id="1917400at2759"/>
<feature type="compositionally biased region" description="Basic and acidic residues" evidence="1">
    <location>
        <begin position="41"/>
        <end position="56"/>
    </location>
</feature>
<sequence length="208" mass="23928">MPMAPAAADDFTFPIFATDPFSSGVDSPSLWHLSPAASPDHSCHAKPEQEQEREQGQEDSDQEEDFQDCFPLYKPAQRKSFSWEEKGSKYGEVDDGDDKEEKMDMLWEDFNEEITSLKRSQSTSRFDSDHDMANRVGCVHQLQSVKLNKTSTAMVSPKKPATAGFVVFIKVLKKLFLLHNSHHHHHHHTRRSVQTHHSRNRRAKNRSW</sequence>
<dbReference type="OMA" id="RINDTCA"/>
<dbReference type="eggNOG" id="ENOG502S5RY">
    <property type="taxonomic scope" value="Eukaryota"/>
</dbReference>
<dbReference type="PANTHER" id="PTHR34666:SF7">
    <property type="match status" value="1"/>
</dbReference>
<proteinExistence type="predicted"/>
<name>B9SLG7_RICCO</name>
<feature type="region of interest" description="Disordered" evidence="1">
    <location>
        <begin position="182"/>
        <end position="208"/>
    </location>
</feature>
<organism evidence="2 3">
    <name type="scientific">Ricinus communis</name>
    <name type="common">Castor bean</name>
    <dbReference type="NCBI Taxonomy" id="3988"/>
    <lineage>
        <taxon>Eukaryota</taxon>
        <taxon>Viridiplantae</taxon>
        <taxon>Streptophyta</taxon>
        <taxon>Embryophyta</taxon>
        <taxon>Tracheophyta</taxon>
        <taxon>Spermatophyta</taxon>
        <taxon>Magnoliopsida</taxon>
        <taxon>eudicotyledons</taxon>
        <taxon>Gunneridae</taxon>
        <taxon>Pentapetalae</taxon>
        <taxon>rosids</taxon>
        <taxon>fabids</taxon>
        <taxon>Malpighiales</taxon>
        <taxon>Euphorbiaceae</taxon>
        <taxon>Acalyphoideae</taxon>
        <taxon>Acalypheae</taxon>
        <taxon>Ricinus</taxon>
    </lineage>
</organism>
<evidence type="ECO:0000313" key="2">
    <source>
        <dbReference type="EMBL" id="EEF35571.1"/>
    </source>
</evidence>
<dbReference type="PANTHER" id="PTHR34666">
    <property type="entry name" value="EXPRESSED PROTEIN"/>
    <property type="match status" value="1"/>
</dbReference>
<accession>B9SLG7</accession>
<protein>
    <submittedName>
        <fullName evidence="2">Uncharacterized protein</fullName>
    </submittedName>
</protein>
<dbReference type="AlphaFoldDB" id="B9SLG7"/>
<dbReference type="KEGG" id="rcu:8262733"/>
<dbReference type="Proteomes" id="UP000008311">
    <property type="component" value="Unassembled WGS sequence"/>
</dbReference>
<evidence type="ECO:0000313" key="3">
    <source>
        <dbReference type="Proteomes" id="UP000008311"/>
    </source>
</evidence>
<dbReference type="EMBL" id="EQ974017">
    <property type="protein sequence ID" value="EEF35571.1"/>
    <property type="molecule type" value="Genomic_DNA"/>
</dbReference>
<reference evidence="3" key="1">
    <citation type="journal article" date="2010" name="Nat. Biotechnol.">
        <title>Draft genome sequence of the oilseed species Ricinus communis.</title>
        <authorList>
            <person name="Chan A.P."/>
            <person name="Crabtree J."/>
            <person name="Zhao Q."/>
            <person name="Lorenzi H."/>
            <person name="Orvis J."/>
            <person name="Puiu D."/>
            <person name="Melake-Berhan A."/>
            <person name="Jones K.M."/>
            <person name="Redman J."/>
            <person name="Chen G."/>
            <person name="Cahoon E.B."/>
            <person name="Gedil M."/>
            <person name="Stanke M."/>
            <person name="Haas B.J."/>
            <person name="Wortman J.R."/>
            <person name="Fraser-Liggett C.M."/>
            <person name="Ravel J."/>
            <person name="Rabinowicz P.D."/>
        </authorList>
    </citation>
    <scope>NUCLEOTIDE SEQUENCE [LARGE SCALE GENOMIC DNA]</scope>
    <source>
        <strain evidence="3">cv. Hale</strain>
    </source>
</reference>
<feature type="region of interest" description="Disordered" evidence="1">
    <location>
        <begin position="23"/>
        <end position="73"/>
    </location>
</feature>
<dbReference type="FunCoup" id="B9SLG7">
    <property type="interactions" value="46"/>
</dbReference>
<evidence type="ECO:0000256" key="1">
    <source>
        <dbReference type="SAM" id="MobiDB-lite"/>
    </source>
</evidence>
<feature type="compositionally biased region" description="Acidic residues" evidence="1">
    <location>
        <begin position="57"/>
        <end position="67"/>
    </location>
</feature>